<dbReference type="SMART" id="SM00387">
    <property type="entry name" value="HATPase_c"/>
    <property type="match status" value="1"/>
</dbReference>
<feature type="domain" description="NIT" evidence="11">
    <location>
        <begin position="103"/>
        <end position="356"/>
    </location>
</feature>
<feature type="region of interest" description="Disordered" evidence="8">
    <location>
        <begin position="682"/>
        <end position="979"/>
    </location>
</feature>
<dbReference type="InterPro" id="IPR050428">
    <property type="entry name" value="TCS_sensor_his_kinase"/>
</dbReference>
<evidence type="ECO:0000259" key="11">
    <source>
        <dbReference type="PROSITE" id="PS50906"/>
    </source>
</evidence>
<dbReference type="InterPro" id="IPR036890">
    <property type="entry name" value="HATPase_C_sf"/>
</dbReference>
<proteinExistence type="predicted"/>
<dbReference type="Pfam" id="PF02518">
    <property type="entry name" value="HATPase_c"/>
    <property type="match status" value="1"/>
</dbReference>
<evidence type="ECO:0000256" key="1">
    <source>
        <dbReference type="ARBA" id="ARBA00000085"/>
    </source>
</evidence>
<dbReference type="InterPro" id="IPR003594">
    <property type="entry name" value="HATPase_dom"/>
</dbReference>
<evidence type="ECO:0000256" key="9">
    <source>
        <dbReference type="SAM" id="Phobius"/>
    </source>
</evidence>
<evidence type="ECO:0000259" key="10">
    <source>
        <dbReference type="PROSITE" id="PS50109"/>
    </source>
</evidence>
<reference evidence="12" key="1">
    <citation type="submission" date="2022-10" db="EMBL/GenBank/DDBJ databases">
        <title>The complete genomes of actinobacterial strains from the NBC collection.</title>
        <authorList>
            <person name="Joergensen T.S."/>
            <person name="Alvarez Arevalo M."/>
            <person name="Sterndorff E.B."/>
            <person name="Faurdal D."/>
            <person name="Vuksanovic O."/>
            <person name="Mourched A.-S."/>
            <person name="Charusanti P."/>
            <person name="Shaw S."/>
            <person name="Blin K."/>
            <person name="Weber T."/>
        </authorList>
    </citation>
    <scope>NUCLEOTIDE SEQUENCE [LARGE SCALE GENOMIC DNA]</scope>
    <source>
        <strain evidence="12">NBC 01686</strain>
    </source>
</reference>
<feature type="compositionally biased region" description="Basic and acidic residues" evidence="8">
    <location>
        <begin position="934"/>
        <end position="950"/>
    </location>
</feature>
<dbReference type="EMBL" id="CP109207">
    <property type="protein sequence ID" value="WUU57230.1"/>
    <property type="molecule type" value="Genomic_DNA"/>
</dbReference>
<feature type="compositionally biased region" description="Low complexity" evidence="8">
    <location>
        <begin position="963"/>
        <end position="972"/>
    </location>
</feature>
<evidence type="ECO:0000256" key="7">
    <source>
        <dbReference type="ARBA" id="ARBA00022989"/>
    </source>
</evidence>
<feature type="transmembrane region" description="Helical" evidence="9">
    <location>
        <begin position="58"/>
        <end position="80"/>
    </location>
</feature>
<keyword evidence="4" id="KW-0808">Transferase</keyword>
<dbReference type="PROSITE" id="PS50906">
    <property type="entry name" value="NIT"/>
    <property type="match status" value="1"/>
</dbReference>
<evidence type="ECO:0000256" key="2">
    <source>
        <dbReference type="ARBA" id="ARBA00012438"/>
    </source>
</evidence>
<dbReference type="PANTHER" id="PTHR45436">
    <property type="entry name" value="SENSOR HISTIDINE KINASE YKOH"/>
    <property type="match status" value="1"/>
</dbReference>
<dbReference type="PANTHER" id="PTHR45436:SF5">
    <property type="entry name" value="SENSOR HISTIDINE KINASE TRCS"/>
    <property type="match status" value="1"/>
</dbReference>
<feature type="compositionally biased region" description="Pro residues" evidence="8">
    <location>
        <begin position="760"/>
        <end position="770"/>
    </location>
</feature>
<gene>
    <name evidence="12" type="ORF">OIE82_30400</name>
</gene>
<evidence type="ECO:0000256" key="4">
    <source>
        <dbReference type="ARBA" id="ARBA00022679"/>
    </source>
</evidence>
<evidence type="ECO:0000256" key="6">
    <source>
        <dbReference type="ARBA" id="ARBA00022777"/>
    </source>
</evidence>
<keyword evidence="5 9" id="KW-0812">Transmembrane</keyword>
<evidence type="ECO:0000256" key="5">
    <source>
        <dbReference type="ARBA" id="ARBA00022692"/>
    </source>
</evidence>
<keyword evidence="9" id="KW-0472">Membrane</keyword>
<feature type="region of interest" description="Disordered" evidence="8">
    <location>
        <begin position="1"/>
        <end position="53"/>
    </location>
</feature>
<dbReference type="Pfam" id="PF08376">
    <property type="entry name" value="NIT"/>
    <property type="match status" value="1"/>
</dbReference>
<keyword evidence="7 9" id="KW-1133">Transmembrane helix</keyword>
<dbReference type="InterPro" id="IPR010910">
    <property type="entry name" value="Nitrate/nitrite_sensing_bac"/>
</dbReference>
<dbReference type="SUPFAM" id="SSF55874">
    <property type="entry name" value="ATPase domain of HSP90 chaperone/DNA topoisomerase II/histidine kinase"/>
    <property type="match status" value="1"/>
</dbReference>
<dbReference type="EC" id="2.7.13.3" evidence="2"/>
<feature type="compositionally biased region" description="Basic and acidic residues" evidence="8">
    <location>
        <begin position="696"/>
        <end position="707"/>
    </location>
</feature>
<protein>
    <recommendedName>
        <fullName evidence="2">histidine kinase</fullName>
        <ecNumber evidence="2">2.7.13.3</ecNumber>
    </recommendedName>
</protein>
<evidence type="ECO:0000256" key="3">
    <source>
        <dbReference type="ARBA" id="ARBA00022553"/>
    </source>
</evidence>
<comment type="catalytic activity">
    <reaction evidence="1">
        <text>ATP + protein L-histidine = ADP + protein N-phospho-L-histidine.</text>
        <dbReference type="EC" id="2.7.13.3"/>
    </reaction>
</comment>
<dbReference type="PROSITE" id="PS50109">
    <property type="entry name" value="HIS_KIN"/>
    <property type="match status" value="1"/>
</dbReference>
<accession>A0ABZ1YCC5</accession>
<dbReference type="InterPro" id="IPR005467">
    <property type="entry name" value="His_kinase_dom"/>
</dbReference>
<sequence length="979" mass="103324">MRTPRRTPSVRAEAPSPPPVRGRRAHAGPPADEGPMPPAGPGGAGVPRLRGPSGPRTVRAKIICLLMVPVVSLLALWGYATVTTAQDVSRLRQVQRADAAVRTPVAEAVTALQAERAAAVRRASDTAAVGDPEFTRLAQRTDRAVARLRLGDDRTVADGEALPRAVAERLDAFVTAAERLRPLRAEVREGRAGWARTYERYTAAVDGAFRVGGALTGVQDAELGSDARVLLEFARAGEALAREDAILAAARLHGSLGGERLRLFTGAVELRRTLTASAAPDLPGAARTAWDTLADGRPYAVLYTAEDKILAAGPGARAAEAVPRATWDAAHTRVRDELRTVERHAAASVAGRADPVERGLFGPAGAAVLFGLLAAAASLVISVRIGRGLVIELVGLRDDALDIAHRKLPEAMRKLRGGGEIDIRAEAPHGPPAQDETGQVAQALGTVHRAALRAAVERAELAGGISGVFVNLARRSQVLVHRQLSLLDSMERRSDDPDELSDLFRLDHLTTRMRRHAESLIILSGAAPGRAWRKPVPLTDVVRAAVSEVEDYARVEVRQLAETSVAGAAVADLTHLLAEIIENAAQFSPPHTRVRVTGEPVGNGYAVEVEDRGLGMGREALAEANRRITESEALDLFDSDRLGLFVVSRLAARHAVKVHLKTSPYGGTTAVVLLPTALLDERAEQERPGSPAEAPAEGRPEPREPARARSGHVPRPRAVAAPDSRRALVAPVADPPPEPRPVAHPAPSVVPPGDGSAPPESRPAPRPVPHVVPGADVDAPPESQPAPRSVPRVVPGADVDGPPETRHAPRPVPHVVPGAEVEAPPESRSAPRPVPHVVPGADVDGPPESRSAPRPVPQADRGVRPTPRPAPHSGPRPDAGAEPESPQGAATLRLHRTEEPAGSDDLPRRVRQASLAPQLRDGRPDAPGPTPGVGRDDDRTPELVRDRMAAYRDGWTRGGGRPPGAARGTARPSTEGDPA</sequence>
<dbReference type="RefSeq" id="WP_395759635.1">
    <property type="nucleotide sequence ID" value="NZ_CP109207.1"/>
</dbReference>
<keyword evidence="6" id="KW-0418">Kinase</keyword>
<feature type="compositionally biased region" description="Pro residues" evidence="8">
    <location>
        <begin position="733"/>
        <end position="750"/>
    </location>
</feature>
<organism evidence="12">
    <name type="scientific">Streptomyces althioticus</name>
    <dbReference type="NCBI Taxonomy" id="83380"/>
    <lineage>
        <taxon>Bacteria</taxon>
        <taxon>Bacillati</taxon>
        <taxon>Actinomycetota</taxon>
        <taxon>Actinomycetes</taxon>
        <taxon>Kitasatosporales</taxon>
        <taxon>Streptomycetaceae</taxon>
        <taxon>Streptomyces</taxon>
        <taxon>Streptomyces althioticus group</taxon>
    </lineage>
</organism>
<evidence type="ECO:0000313" key="12">
    <source>
        <dbReference type="EMBL" id="WUU57230.1"/>
    </source>
</evidence>
<dbReference type="InterPro" id="IPR013587">
    <property type="entry name" value="Nitrate/nitrite_sensing"/>
</dbReference>
<keyword evidence="3" id="KW-0597">Phosphoprotein</keyword>
<evidence type="ECO:0000256" key="8">
    <source>
        <dbReference type="SAM" id="MobiDB-lite"/>
    </source>
</evidence>
<name>A0ABZ1YCC5_9ACTN</name>
<feature type="domain" description="Histidine kinase" evidence="10">
    <location>
        <begin position="573"/>
        <end position="678"/>
    </location>
</feature>
<dbReference type="Gene3D" id="3.30.565.10">
    <property type="entry name" value="Histidine kinase-like ATPase, C-terminal domain"/>
    <property type="match status" value="1"/>
</dbReference>